<comment type="caution">
    <text evidence="1">The sequence shown here is derived from an EMBL/GenBank/DDBJ whole genome shotgun (WGS) entry which is preliminary data.</text>
</comment>
<organism evidence="1 2">
    <name type="scientific">Mesorhizobium australicum</name>
    <dbReference type="NCBI Taxonomy" id="536018"/>
    <lineage>
        <taxon>Bacteria</taxon>
        <taxon>Pseudomonadati</taxon>
        <taxon>Pseudomonadota</taxon>
        <taxon>Alphaproteobacteria</taxon>
        <taxon>Hyphomicrobiales</taxon>
        <taxon>Phyllobacteriaceae</taxon>
        <taxon>Mesorhizobium</taxon>
    </lineage>
</organism>
<keyword evidence="2" id="KW-1185">Reference proteome</keyword>
<proteinExistence type="predicted"/>
<dbReference type="EMBL" id="JAMYRI010000016">
    <property type="protein sequence ID" value="MER9286913.1"/>
    <property type="molecule type" value="Genomic_DNA"/>
</dbReference>
<protein>
    <submittedName>
        <fullName evidence="1">Caspase family protein</fullName>
    </submittedName>
</protein>
<evidence type="ECO:0000313" key="1">
    <source>
        <dbReference type="EMBL" id="MER9286913.1"/>
    </source>
</evidence>
<evidence type="ECO:0000313" key="2">
    <source>
        <dbReference type="Proteomes" id="UP001480082"/>
    </source>
</evidence>
<reference evidence="1 2" key="1">
    <citation type="journal article" date="2024" name="Proc. Natl. Acad. Sci. U.S.A.">
        <title>The evolutionary genomics of adaptation to stress in wild rhizobium bacteria.</title>
        <authorList>
            <person name="Kehlet-Delgado H."/>
            <person name="Montoya A.P."/>
            <person name="Jensen K.T."/>
            <person name="Wendlandt C.E."/>
            <person name="Dexheimer C."/>
            <person name="Roberts M."/>
            <person name="Torres Martinez L."/>
            <person name="Friesen M.L."/>
            <person name="Griffitts J.S."/>
            <person name="Porter S.S."/>
        </authorList>
    </citation>
    <scope>NUCLEOTIDE SEQUENCE [LARGE SCALE GENOMIC DNA]</scope>
    <source>
        <strain evidence="1 2">M0468</strain>
    </source>
</reference>
<sequence>MTDAALVFEGAVPDGPGTHVLLIGVSAYDHLLGGTDEKPHLANDMGQLASPAKSARALAEWFLTEFENADTPLQSLSLLISDPSPTPFSFPGNLSEPKVPPTATIGSVTAAIDGWLGRSAKSPDNMVVFFFAGHGVSSSDPLLFLQDFGARSFDKYATSVNLEDFLGGMRTMVPGKQLFLIDACRTTEKTSVELAGEHRGVGLVSAVDPTGTGRKLALQSVHHASTEFAVAYGATDGVSLFTEALLRALRGGGAQPHLQWHVGTSGLEQALGAYVSRAAQKHSVIQVPERSRGQFFKISKPAKVDVPLHISLDLAEAWGHLDNMEARCATGISASLTHDPANPIEEWSCVVPLREHMVAAAFKQGAAYNHAAEVVMVAPPETVYTLTIQAGAVP</sequence>
<gene>
    <name evidence="1" type="ORF">NKI81_23625</name>
</gene>
<name>A0ACC6T4X0_9HYPH</name>
<accession>A0ACC6T4X0</accession>
<dbReference type="Proteomes" id="UP001480082">
    <property type="component" value="Unassembled WGS sequence"/>
</dbReference>